<dbReference type="RefSeq" id="WP_135472414.1">
    <property type="nucleotide sequence ID" value="NZ_CASNSU010000010.1"/>
</dbReference>
<dbReference type="InterPro" id="IPR050570">
    <property type="entry name" value="Cell_wall_metabolism_enzyme"/>
</dbReference>
<feature type="domain" description="M23ase beta-sheet core" evidence="2">
    <location>
        <begin position="125"/>
        <end position="221"/>
    </location>
</feature>
<evidence type="ECO:0000256" key="1">
    <source>
        <dbReference type="SAM" id="SignalP"/>
    </source>
</evidence>
<dbReference type="EMBL" id="SJSA01000002">
    <property type="protein sequence ID" value="TGG36701.1"/>
    <property type="molecule type" value="Genomic_DNA"/>
</dbReference>
<dbReference type="CDD" id="cd12797">
    <property type="entry name" value="M23_peptidase"/>
    <property type="match status" value="1"/>
</dbReference>
<dbReference type="GO" id="GO:0004222">
    <property type="term" value="F:metalloendopeptidase activity"/>
    <property type="evidence" value="ECO:0007669"/>
    <property type="project" value="TreeGrafter"/>
</dbReference>
<organism evidence="3 4">
    <name type="scientific">Duncaniella freteri</name>
    <dbReference type="NCBI Taxonomy" id="2530391"/>
    <lineage>
        <taxon>Bacteria</taxon>
        <taxon>Pseudomonadati</taxon>
        <taxon>Bacteroidota</taxon>
        <taxon>Bacteroidia</taxon>
        <taxon>Bacteroidales</taxon>
        <taxon>Muribaculaceae</taxon>
        <taxon>Duncaniella</taxon>
    </lineage>
</organism>
<dbReference type="Pfam" id="PF01551">
    <property type="entry name" value="Peptidase_M23"/>
    <property type="match status" value="1"/>
</dbReference>
<gene>
    <name evidence="3" type="ORF">EZ315_12775</name>
</gene>
<proteinExistence type="predicted"/>
<keyword evidence="1" id="KW-0732">Signal</keyword>
<reference evidence="3 4" key="1">
    <citation type="submission" date="2019-02" db="EMBL/GenBank/DDBJ databases">
        <title>Isolation and identification of novel species under the genus Muribaculum.</title>
        <authorList>
            <person name="Miyake S."/>
            <person name="Ding Y."/>
            <person name="Low A."/>
            <person name="Soh M."/>
            <person name="Seedorf H."/>
        </authorList>
    </citation>
    <scope>NUCLEOTIDE SEQUENCE [LARGE SCALE GENOMIC DNA]</scope>
    <source>
        <strain evidence="3 4">TLL-A3</strain>
    </source>
</reference>
<feature type="chain" id="PRO_5021338505" evidence="1">
    <location>
        <begin position="22"/>
        <end position="242"/>
    </location>
</feature>
<comment type="caution">
    <text evidence="3">The sequence shown here is derived from an EMBL/GenBank/DDBJ whole genome shotgun (WGS) entry which is preliminary data.</text>
</comment>
<dbReference type="Proteomes" id="UP000297635">
    <property type="component" value="Unassembled WGS sequence"/>
</dbReference>
<dbReference type="PANTHER" id="PTHR21666:SF270">
    <property type="entry name" value="MUREIN HYDROLASE ACTIVATOR ENVC"/>
    <property type="match status" value="1"/>
</dbReference>
<dbReference type="SUPFAM" id="SSF51261">
    <property type="entry name" value="Duplicated hybrid motif"/>
    <property type="match status" value="1"/>
</dbReference>
<evidence type="ECO:0000313" key="4">
    <source>
        <dbReference type="Proteomes" id="UP000297635"/>
    </source>
</evidence>
<accession>A0A4Z0V5H8</accession>
<sequence length="242" mass="26109">MSLLRIFISIIIASGSGISHAQVSDVLSFMISSENHEKHDEISEKADISSILSAISHSEDVKISAVSPLNYISHAYSGCGYHKSGIIGNNGIKSTVPYPGYIGALKGMEWGRITSGFGYRPNFGRMHKGIDVAMNPGDTVFAPLSGRVERVDYEAKGYGRYIVLIHDDGMETRYAHLKMSIVSPGDYVVAGQAIALSGNSGNTTGPHLHFETRYRGEAIDPRTVFYFASGYPVGKPSSIASD</sequence>
<dbReference type="Gene3D" id="2.70.70.10">
    <property type="entry name" value="Glucose Permease (Domain IIA)"/>
    <property type="match status" value="1"/>
</dbReference>
<name>A0A4Z0V5H8_9BACT</name>
<dbReference type="PANTHER" id="PTHR21666">
    <property type="entry name" value="PEPTIDASE-RELATED"/>
    <property type="match status" value="1"/>
</dbReference>
<dbReference type="InterPro" id="IPR016047">
    <property type="entry name" value="M23ase_b-sheet_dom"/>
</dbReference>
<protein>
    <submittedName>
        <fullName evidence="3">M23 family metallopeptidase</fullName>
    </submittedName>
</protein>
<dbReference type="InterPro" id="IPR011055">
    <property type="entry name" value="Dup_hybrid_motif"/>
</dbReference>
<evidence type="ECO:0000259" key="2">
    <source>
        <dbReference type="Pfam" id="PF01551"/>
    </source>
</evidence>
<feature type="signal peptide" evidence="1">
    <location>
        <begin position="1"/>
        <end position="21"/>
    </location>
</feature>
<dbReference type="AlphaFoldDB" id="A0A4Z0V5H8"/>
<keyword evidence="4" id="KW-1185">Reference proteome</keyword>
<evidence type="ECO:0000313" key="3">
    <source>
        <dbReference type="EMBL" id="TGG36701.1"/>
    </source>
</evidence>